<evidence type="ECO:0000259" key="1">
    <source>
        <dbReference type="Pfam" id="PF18962"/>
    </source>
</evidence>
<dbReference type="InterPro" id="IPR026444">
    <property type="entry name" value="Secre_tail"/>
</dbReference>
<keyword evidence="3" id="KW-1185">Reference proteome</keyword>
<dbReference type="Proteomes" id="UP000441336">
    <property type="component" value="Unassembled WGS sequence"/>
</dbReference>
<comment type="caution">
    <text evidence="2">The sequence shown here is derived from an EMBL/GenBank/DDBJ whole genome shotgun (WGS) entry which is preliminary data.</text>
</comment>
<proteinExistence type="predicted"/>
<feature type="domain" description="Secretion system C-terminal sorting" evidence="1">
    <location>
        <begin position="700"/>
        <end position="770"/>
    </location>
</feature>
<protein>
    <submittedName>
        <fullName evidence="2">T9SS type A sorting domain-containing protein</fullName>
    </submittedName>
</protein>
<reference evidence="2 3" key="1">
    <citation type="submission" date="2019-12" db="EMBL/GenBank/DDBJ databases">
        <title>Hymenobacter sp. HMF4947 Genome sequencing and assembly.</title>
        <authorList>
            <person name="Kang H."/>
            <person name="Cha I."/>
            <person name="Kim H."/>
            <person name="Joh K."/>
        </authorList>
    </citation>
    <scope>NUCLEOTIDE SEQUENCE [LARGE SCALE GENOMIC DNA]</scope>
    <source>
        <strain evidence="2 3">HMF4947</strain>
    </source>
</reference>
<evidence type="ECO:0000313" key="2">
    <source>
        <dbReference type="EMBL" id="MVN76639.1"/>
    </source>
</evidence>
<dbReference type="Gene3D" id="2.60.40.10">
    <property type="entry name" value="Immunoglobulins"/>
    <property type="match status" value="1"/>
</dbReference>
<dbReference type="NCBIfam" id="TIGR04183">
    <property type="entry name" value="Por_Secre_tail"/>
    <property type="match status" value="1"/>
</dbReference>
<gene>
    <name evidence="2" type="ORF">GO988_09920</name>
</gene>
<sequence length="778" mass="81733">MQNTPTLFRKVSLNWLPWRIILPILAIVASLWSPSDALAQTQYNNAVTITQRPTLPAGGSAQAIPYAGRRAYAPYNTYTRLGNPNATPIVATPGLGTYDLNGNSTLTISDGIITVGTSPFNAVTGATLLYRVYLTGTPIGQLPNLSRLTLQENGTDAFGVVYKLPSGTPPVDLLAGLTSGGTYTIDIQFELSAADGSPITDPSGSYNLSFSITPPAVTPAGGTTTWQGISRGMDANGPVTLPSDTDWNNKANWSNGVPTRLSNAVIPAKTSSAVVYPILNDPSATYEVNNLTMQGNSGSSAAQLVINVATLRVYGNLLQPGGGLSGNITGNGPLSTGVTNSQTNSTLVFAGADQVITGQLLVSDIIIAGSGIKSVINVMIPSNIIAFQPASVTAGVVIQSAAQDLSSGTVNTVFDTTGNSYIQLVSSSVISLKAGEAETNTSYIKGVTRADRNLVAGVQNTFGNIGLDITANHTPGNIFVYRVVGDALTGPVATNAVPVKRQFKIVGDDNSESAVTATSNIDVIFHYLDSADELNTIKEENLTMFRSKVNGAPYQPVAGSLNQTNNTVTRLALPSLTTSYITLGDKTNPLPVSLTAFTATRSNQNAVLAWTTASELNNAGFEVQVSNDGTAFRKLTFVTSKSPNSSQTINYSYTDTETNKLGIRYYRLRQVDTDGEDSYSPVRALSFDGAAVASATLSAYPNPFSNKIDFNLDATTVGSGVAHVQVMDMAGRTVREQNLSVANASLTLDGLDNLRSGVYIAKVTLANGSTQTVRIQKQ</sequence>
<dbReference type="Pfam" id="PF18962">
    <property type="entry name" value="Por_Secre_tail"/>
    <property type="match status" value="1"/>
</dbReference>
<dbReference type="EMBL" id="WQKZ01000002">
    <property type="protein sequence ID" value="MVN76639.1"/>
    <property type="molecule type" value="Genomic_DNA"/>
</dbReference>
<dbReference type="RefSeq" id="WP_157564752.1">
    <property type="nucleotide sequence ID" value="NZ_WQKZ01000002.1"/>
</dbReference>
<accession>A0A7K1TE06</accession>
<evidence type="ECO:0000313" key="3">
    <source>
        <dbReference type="Proteomes" id="UP000441336"/>
    </source>
</evidence>
<dbReference type="AlphaFoldDB" id="A0A7K1TE06"/>
<dbReference type="InterPro" id="IPR013783">
    <property type="entry name" value="Ig-like_fold"/>
</dbReference>
<organism evidence="2 3">
    <name type="scientific">Hymenobacter ginkgonis</name>
    <dbReference type="NCBI Taxonomy" id="2682976"/>
    <lineage>
        <taxon>Bacteria</taxon>
        <taxon>Pseudomonadati</taxon>
        <taxon>Bacteroidota</taxon>
        <taxon>Cytophagia</taxon>
        <taxon>Cytophagales</taxon>
        <taxon>Hymenobacteraceae</taxon>
        <taxon>Hymenobacter</taxon>
    </lineage>
</organism>
<name>A0A7K1TE06_9BACT</name>